<dbReference type="InterPro" id="IPR003593">
    <property type="entry name" value="AAA+_ATPase"/>
</dbReference>
<dbReference type="Gene3D" id="1.10.8.60">
    <property type="match status" value="2"/>
</dbReference>
<dbReference type="InterPro" id="IPR056995">
    <property type="entry name" value="PEX6_4th_dom"/>
</dbReference>
<evidence type="ECO:0000256" key="10">
    <source>
        <dbReference type="ARBA" id="ARBA00045342"/>
    </source>
</evidence>
<sequence length="1029" mass="115689">MKASLIFSHSGIYAPCGISRDIYLEYGDKAENLYGTIELPRYGPNCATNKTVQCTLDDSLPFCSIVVPSKLFGFVPTQPTVDFCYFELIQSNRIPVLESVTFMINDQLYSKLMDLSQETQQQQFLHYKYGIKSVETVVHSRDILTSSLCQIINCTPFPQGFIDFAKTELVLVKDVDQKLRAVKYSNEDDEYALPKIGTNSALSVKLEPLPYAISKDFLRPIPHINDDDSIYAFTNAETLLRLDVTSGSFVTISNMGCIRLVKLFVLLLPNNFEKNTIYVPPKVRASFPDCDTVTILKSNIGYPDIPIANEVFISRVGGWLQSQKFLQNIILKGLKNFFSDSKRILCQDDLIPIAFDSSLADVDIMEDNDETDEEDGLSQYYRNDSLVWFIVTSAEFDISSKDNAYFIVDPHRTKLITTNIINRRPLSLKKCNLQRYYGFAEDFYYDMHTFPYVKQFVNILETSFNCSQKGMSLSASVLLYSTTHNVGKSTMVRFASKYLGVHLLEIDCLSLTSNLRQLDSTSKIIGYIRAKCENVLPYTSPAVIFLAHLDSILLDINSNQDTEAIKLQKSINFEMSKLLTDFTFKFPGTTFVGSVNNIDSVPSSFRSHMRFEILVPVPSESQRLCIFQWYLSSFELNKGVQKNVPLSHKDNISFPSLSSHSAGLTPFDIKSIVKTARMTATTRFNQELRKFKWPSYSISITQEDLSKAISKARDEFSVSIGAPQIPNVTWDDIGGIDSVKGEILDTIDMPLKHPELFTSGMKKRSGILFYGPPGTGKTLMAKAIATNFSLNFFSVKGPELLNMYIGESEANVRRVFQKAREAKPCVIFFDEIDSVAPKRGNQGDSGGVMDRIVSQLLAELDGMSTDSDGVFVIGATNRPDLLDEALLRPGRFDKLLYLGIPDTDAKQLNILEALTRKFVLDSDVKLNELANLCPFNYTGADFYALCSDAMLNAMSRIALIVEKKVSQYNESASEIISTRRWFDKIATKDDTNVVVKMEDFLNAQEQLAPSVSQAELNHYVMVRANFEGT</sequence>
<evidence type="ECO:0000256" key="6">
    <source>
        <dbReference type="ARBA" id="ARBA00023136"/>
    </source>
</evidence>
<dbReference type="PANTHER" id="PTHR23077">
    <property type="entry name" value="AAA-FAMILY ATPASE"/>
    <property type="match status" value="1"/>
</dbReference>
<keyword evidence="14" id="KW-1185">Reference proteome</keyword>
<dbReference type="SMART" id="SM00382">
    <property type="entry name" value="AAA"/>
    <property type="match status" value="2"/>
</dbReference>
<evidence type="ECO:0000256" key="1">
    <source>
        <dbReference type="ARBA" id="ARBA00006914"/>
    </source>
</evidence>
<dbReference type="PANTHER" id="PTHR23077:SF9">
    <property type="entry name" value="PEROXISOMAL ATPASE PEX6"/>
    <property type="match status" value="1"/>
</dbReference>
<dbReference type="GO" id="GO:0005829">
    <property type="term" value="C:cytosol"/>
    <property type="evidence" value="ECO:0007669"/>
    <property type="project" value="TreeGrafter"/>
</dbReference>
<evidence type="ECO:0000256" key="9">
    <source>
        <dbReference type="ARBA" id="ARBA00034920"/>
    </source>
</evidence>
<dbReference type="InterPro" id="IPR027417">
    <property type="entry name" value="P-loop_NTPase"/>
</dbReference>
<dbReference type="GO" id="GO:0012505">
    <property type="term" value="C:endomembrane system"/>
    <property type="evidence" value="ECO:0007669"/>
    <property type="project" value="UniProtKB-SubCell"/>
</dbReference>
<dbReference type="Proteomes" id="UP001161438">
    <property type="component" value="Chromosome 14"/>
</dbReference>
<dbReference type="InterPro" id="IPR003960">
    <property type="entry name" value="ATPase_AAA_CS"/>
</dbReference>
<dbReference type="InterPro" id="IPR050168">
    <property type="entry name" value="AAA_ATPase_domain"/>
</dbReference>
<evidence type="ECO:0000313" key="14">
    <source>
        <dbReference type="Proteomes" id="UP001161438"/>
    </source>
</evidence>
<comment type="catalytic activity">
    <reaction evidence="11">
        <text>ATP + H2O = ADP + phosphate + H(+)</text>
        <dbReference type="Rhea" id="RHEA:13065"/>
        <dbReference type="ChEBI" id="CHEBI:15377"/>
        <dbReference type="ChEBI" id="CHEBI:15378"/>
        <dbReference type="ChEBI" id="CHEBI:30616"/>
        <dbReference type="ChEBI" id="CHEBI:43474"/>
        <dbReference type="ChEBI" id="CHEBI:456216"/>
    </reaction>
    <physiologicalReaction direction="left-to-right" evidence="11">
        <dbReference type="Rhea" id="RHEA:13066"/>
    </physiologicalReaction>
</comment>
<dbReference type="EMBL" id="OX365770">
    <property type="protein sequence ID" value="CAI4035803.1"/>
    <property type="molecule type" value="Genomic_DNA"/>
</dbReference>
<keyword evidence="4" id="KW-0378">Hydrolase</keyword>
<comment type="similarity">
    <text evidence="1">Belongs to the AAA ATPase family.</text>
</comment>
<keyword evidence="6" id="KW-0472">Membrane</keyword>
<dbReference type="InterPro" id="IPR047533">
    <property type="entry name" value="RecA-like_PEX6_r2"/>
</dbReference>
<protein>
    <recommendedName>
        <fullName evidence="8">Peroxisomal ATPase PEX6</fullName>
    </recommendedName>
    <alternativeName>
        <fullName evidence="9">Peroxin-6</fullName>
    </alternativeName>
</protein>
<gene>
    <name evidence="13" type="primary">SMKI14G0100</name>
    <name evidence="13" type="ORF">SMKI_14G0100</name>
</gene>
<comment type="subcellular location">
    <subcellularLocation>
        <location evidence="7">Endomembrane system</location>
        <topology evidence="7">Peripheral membrane protein</topology>
        <orientation evidence="7">Cytoplasmic side</orientation>
    </subcellularLocation>
</comment>
<dbReference type="Pfam" id="PF00004">
    <property type="entry name" value="AAA"/>
    <property type="match status" value="2"/>
</dbReference>
<dbReference type="GO" id="GO:0005778">
    <property type="term" value="C:peroxisomal membrane"/>
    <property type="evidence" value="ECO:0007669"/>
    <property type="project" value="TreeGrafter"/>
</dbReference>
<dbReference type="SUPFAM" id="SSF52540">
    <property type="entry name" value="P-loop containing nucleoside triphosphate hydrolases"/>
    <property type="match status" value="2"/>
</dbReference>
<proteinExistence type="inferred from homology"/>
<dbReference type="GeneID" id="80920691"/>
<evidence type="ECO:0000256" key="7">
    <source>
        <dbReference type="ARBA" id="ARBA00029433"/>
    </source>
</evidence>
<accession>A0AA35NF50</accession>
<dbReference type="FunFam" id="1.10.8.60:FF:000039">
    <property type="entry name" value="peroxisome biogenesis factor 6"/>
    <property type="match status" value="1"/>
</dbReference>
<evidence type="ECO:0000256" key="11">
    <source>
        <dbReference type="ARBA" id="ARBA00048778"/>
    </source>
</evidence>
<evidence type="ECO:0000256" key="2">
    <source>
        <dbReference type="ARBA" id="ARBA00022593"/>
    </source>
</evidence>
<dbReference type="PROSITE" id="PS00674">
    <property type="entry name" value="AAA"/>
    <property type="match status" value="1"/>
</dbReference>
<evidence type="ECO:0000256" key="8">
    <source>
        <dbReference type="ARBA" id="ARBA00034811"/>
    </source>
</evidence>
<dbReference type="Pfam" id="PF23315">
    <property type="entry name" value="PEX6_4th"/>
    <property type="match status" value="1"/>
</dbReference>
<feature type="domain" description="AAA+ ATPase" evidence="12">
    <location>
        <begin position="763"/>
        <end position="902"/>
    </location>
</feature>
<dbReference type="GO" id="GO:0016558">
    <property type="term" value="P:protein import into peroxisome matrix"/>
    <property type="evidence" value="ECO:0007669"/>
    <property type="project" value="TreeGrafter"/>
</dbReference>
<dbReference type="FunFam" id="3.40.50.300:FF:000109">
    <property type="entry name" value="Peroxisomal biogenesis factor 6"/>
    <property type="match status" value="1"/>
</dbReference>
<evidence type="ECO:0000259" key="12">
    <source>
        <dbReference type="SMART" id="SM00382"/>
    </source>
</evidence>
<evidence type="ECO:0000256" key="5">
    <source>
        <dbReference type="ARBA" id="ARBA00022840"/>
    </source>
</evidence>
<keyword evidence="5" id="KW-0067">ATP-binding</keyword>
<dbReference type="AlphaFoldDB" id="A0AA35NF50"/>
<dbReference type="GO" id="GO:0005524">
    <property type="term" value="F:ATP binding"/>
    <property type="evidence" value="ECO:0007669"/>
    <property type="project" value="UniProtKB-KW"/>
</dbReference>
<comment type="function">
    <text evidence="10">Component of the PEX1-PEX6 AAA ATPase complex, a protein dislocase complex that mediates the ATP-dependent extraction of the PEX5 receptor from peroxisomal membranes, an essential step for PEX5 recycling. Specifically recognizes PEX5 monoubiquitinated at 'Cys-6', and pulls it out of the peroxisome lumen through the PEX2-PEX10-PEX12 retrotranslocation channel. Extraction by the PEX1-PEX6 AAA ATPase complex is accompanied by unfolding of the TPR repeats and release of bound cargo from PEX5.</text>
</comment>
<dbReference type="RefSeq" id="XP_056078923.1">
    <property type="nucleotide sequence ID" value="XM_056225068.1"/>
</dbReference>
<evidence type="ECO:0000256" key="4">
    <source>
        <dbReference type="ARBA" id="ARBA00022801"/>
    </source>
</evidence>
<dbReference type="CDD" id="cd19527">
    <property type="entry name" value="RecA-like_PEX6_r2"/>
    <property type="match status" value="1"/>
</dbReference>
<dbReference type="Pfam" id="PF23111">
    <property type="entry name" value="N1_PEX6"/>
    <property type="match status" value="1"/>
</dbReference>
<name>A0AA35NF50_SACMI</name>
<evidence type="ECO:0000256" key="3">
    <source>
        <dbReference type="ARBA" id="ARBA00022741"/>
    </source>
</evidence>
<organism evidence="13 14">
    <name type="scientific">Saccharomyces mikatae IFO 1815</name>
    <dbReference type="NCBI Taxonomy" id="226126"/>
    <lineage>
        <taxon>Eukaryota</taxon>
        <taxon>Fungi</taxon>
        <taxon>Dikarya</taxon>
        <taxon>Ascomycota</taxon>
        <taxon>Saccharomycotina</taxon>
        <taxon>Saccharomycetes</taxon>
        <taxon>Saccharomycetales</taxon>
        <taxon>Saccharomycetaceae</taxon>
        <taxon>Saccharomyces</taxon>
    </lineage>
</organism>
<dbReference type="Gene3D" id="3.40.50.300">
    <property type="entry name" value="P-loop containing nucleotide triphosphate hydrolases"/>
    <property type="match status" value="2"/>
</dbReference>
<reference evidence="13" key="1">
    <citation type="submission" date="2022-10" db="EMBL/GenBank/DDBJ databases">
        <authorList>
            <person name="Byrne P K."/>
        </authorList>
    </citation>
    <scope>NUCLEOTIDE SEQUENCE</scope>
    <source>
        <strain evidence="13">IFO1815</strain>
    </source>
</reference>
<evidence type="ECO:0000313" key="13">
    <source>
        <dbReference type="EMBL" id="CAI4035803.1"/>
    </source>
</evidence>
<keyword evidence="2" id="KW-0962">Peroxisome biogenesis</keyword>
<keyword evidence="3" id="KW-0547">Nucleotide-binding</keyword>
<dbReference type="InterPro" id="IPR003959">
    <property type="entry name" value="ATPase_AAA_core"/>
</dbReference>
<feature type="domain" description="AAA+ ATPase" evidence="12">
    <location>
        <begin position="473"/>
        <end position="619"/>
    </location>
</feature>
<dbReference type="GO" id="GO:0016887">
    <property type="term" value="F:ATP hydrolysis activity"/>
    <property type="evidence" value="ECO:0007669"/>
    <property type="project" value="InterPro"/>
</dbReference>